<keyword evidence="5 7" id="KW-0472">Membrane</keyword>
<feature type="compositionally biased region" description="Low complexity" evidence="6">
    <location>
        <begin position="250"/>
        <end position="273"/>
    </location>
</feature>
<comment type="caution">
    <text evidence="9">The sequence shown here is derived from an EMBL/GenBank/DDBJ whole genome shotgun (WGS) entry which is preliminary data.</text>
</comment>
<feature type="transmembrane region" description="Helical" evidence="7">
    <location>
        <begin position="372"/>
        <end position="395"/>
    </location>
</feature>
<evidence type="ECO:0000313" key="9">
    <source>
        <dbReference type="EMBL" id="OMG37757.1"/>
    </source>
</evidence>
<feature type="region of interest" description="Disordered" evidence="6">
    <location>
        <begin position="658"/>
        <end position="695"/>
    </location>
</feature>
<evidence type="ECO:0000256" key="5">
    <source>
        <dbReference type="ARBA" id="ARBA00023136"/>
    </source>
</evidence>
<feature type="compositionally biased region" description="Low complexity" evidence="6">
    <location>
        <begin position="35"/>
        <end position="52"/>
    </location>
</feature>
<evidence type="ECO:0000256" key="4">
    <source>
        <dbReference type="ARBA" id="ARBA00022989"/>
    </source>
</evidence>
<keyword evidence="4 7" id="KW-1133">Transmembrane helix</keyword>
<evidence type="ECO:0000256" key="2">
    <source>
        <dbReference type="ARBA" id="ARBA00022475"/>
    </source>
</evidence>
<evidence type="ECO:0000256" key="3">
    <source>
        <dbReference type="ARBA" id="ARBA00022692"/>
    </source>
</evidence>
<accession>A0A854EDJ3</accession>
<keyword evidence="2" id="KW-1003">Cell membrane</keyword>
<feature type="transmembrane region" description="Helical" evidence="7">
    <location>
        <begin position="103"/>
        <end position="125"/>
    </location>
</feature>
<dbReference type="Pfam" id="PF04024">
    <property type="entry name" value="PspC"/>
    <property type="match status" value="1"/>
</dbReference>
<evidence type="ECO:0000313" key="10">
    <source>
        <dbReference type="Proteomes" id="UP000187035"/>
    </source>
</evidence>
<evidence type="ECO:0000256" key="6">
    <source>
        <dbReference type="SAM" id="MobiDB-lite"/>
    </source>
</evidence>
<dbReference type="GO" id="GO:0005886">
    <property type="term" value="C:plasma membrane"/>
    <property type="evidence" value="ECO:0007669"/>
    <property type="project" value="UniProtKB-SubCell"/>
</dbReference>
<dbReference type="RefSeq" id="WP_003784214.1">
    <property type="nucleotide sequence ID" value="NZ_CP066049.1"/>
</dbReference>
<feature type="compositionally biased region" description="Polar residues" evidence="6">
    <location>
        <begin position="15"/>
        <end position="34"/>
    </location>
</feature>
<dbReference type="PANTHER" id="PTHR33885:SF3">
    <property type="entry name" value="PHAGE SHOCK PROTEIN C"/>
    <property type="match status" value="1"/>
</dbReference>
<dbReference type="InterPro" id="IPR052027">
    <property type="entry name" value="PspC"/>
</dbReference>
<reference evidence="9 10" key="1">
    <citation type="submission" date="2016-12" db="EMBL/GenBank/DDBJ databases">
        <title>Genomic comparison of strains in the 'Actinomyces naeslundii' group.</title>
        <authorList>
            <person name="Mughal S.R."/>
            <person name="Do T."/>
            <person name="Gilbert S.C."/>
            <person name="Witherden E.A."/>
            <person name="Didelot X."/>
            <person name="Beighton D."/>
        </authorList>
    </citation>
    <scope>NUCLEOTIDE SEQUENCE [LARGE SCALE GENOMIC DNA]</scope>
    <source>
        <strain evidence="9 10">NCTC 10301</strain>
    </source>
</reference>
<feature type="compositionally biased region" description="Pro residues" evidence="6">
    <location>
        <begin position="293"/>
        <end position="303"/>
    </location>
</feature>
<name>A0A854EDJ3_ACTNA</name>
<feature type="transmembrane region" description="Helical" evidence="7">
    <location>
        <begin position="183"/>
        <end position="203"/>
    </location>
</feature>
<gene>
    <name evidence="9" type="ORF">BKH33_03095</name>
</gene>
<feature type="compositionally biased region" description="Polar residues" evidence="6">
    <location>
        <begin position="220"/>
        <end position="243"/>
    </location>
</feature>
<feature type="compositionally biased region" description="Low complexity" evidence="6">
    <location>
        <begin position="658"/>
        <end position="678"/>
    </location>
</feature>
<proteinExistence type="predicted"/>
<keyword evidence="3 7" id="KW-0812">Transmembrane</keyword>
<feature type="region of interest" description="Disordered" evidence="6">
    <location>
        <begin position="211"/>
        <end position="312"/>
    </location>
</feature>
<evidence type="ECO:0000256" key="7">
    <source>
        <dbReference type="SAM" id="Phobius"/>
    </source>
</evidence>
<feature type="transmembrane region" description="Helical" evidence="7">
    <location>
        <begin position="315"/>
        <end position="334"/>
    </location>
</feature>
<evidence type="ECO:0000259" key="8">
    <source>
        <dbReference type="Pfam" id="PF04024"/>
    </source>
</evidence>
<feature type="transmembrane region" description="Helical" evidence="7">
    <location>
        <begin position="346"/>
        <end position="365"/>
    </location>
</feature>
<feature type="domain" description="Phage shock protein PspC N-terminal" evidence="8">
    <location>
        <begin position="74"/>
        <end position="128"/>
    </location>
</feature>
<dbReference type="AlphaFoldDB" id="A0A854EDJ3"/>
<dbReference type="PANTHER" id="PTHR33885">
    <property type="entry name" value="PHAGE SHOCK PROTEIN C"/>
    <property type="match status" value="1"/>
</dbReference>
<evidence type="ECO:0000256" key="1">
    <source>
        <dbReference type="ARBA" id="ARBA00004162"/>
    </source>
</evidence>
<protein>
    <recommendedName>
        <fullName evidence="8">Phage shock protein PspC N-terminal domain-containing protein</fullName>
    </recommendedName>
</protein>
<organism evidence="9 10">
    <name type="scientific">Actinomyces naeslundii</name>
    <dbReference type="NCBI Taxonomy" id="1655"/>
    <lineage>
        <taxon>Bacteria</taxon>
        <taxon>Bacillati</taxon>
        <taxon>Actinomycetota</taxon>
        <taxon>Actinomycetes</taxon>
        <taxon>Actinomycetales</taxon>
        <taxon>Actinomycetaceae</taxon>
        <taxon>Actinomyces</taxon>
    </lineage>
</organism>
<dbReference type="InterPro" id="IPR007168">
    <property type="entry name" value="Phageshock_PspC_N"/>
</dbReference>
<feature type="region of interest" description="Disordered" evidence="6">
    <location>
        <begin position="1"/>
        <end position="66"/>
    </location>
</feature>
<dbReference type="Proteomes" id="UP000187035">
    <property type="component" value="Unassembled WGS sequence"/>
</dbReference>
<feature type="transmembrane region" description="Helical" evidence="7">
    <location>
        <begin position="146"/>
        <end position="171"/>
    </location>
</feature>
<sequence length="695" mass="72531">MNDMPTPSPDGDSPAGSTSSGPSDSHGTGGSQHRSQTGPQPGPGPSYQQYGGPRSGPQGGSTRRFFDSLRGSGLMRTNERWIAGVAGGVAYRFGLDPVLVRCVWVVLSIFAGVGLVLYGVAWALLPEESDGRIHLEEALSGRFNAGLAGAIGMTIVGMSTLGNGLIPSWYINLWGLPGIAAPVWSLFWLGLTVLAVIFAVRLVQNRRGVRNTAPAPQGHQPWQTTQHGAEQSPGNHPGDQTGQAAPGAFPSATGSPSASDSSAFSPAGSGAPAFNRPANGPSWRNRSYRQHPPYQPAPMPARPLRPRRPGPGSSTSLAILGLGLLTGAGIWYATATHRVGLLQGQFILIGVLVALLGAGIFISGLRRRHGGWMTVLGWPALFIMAIPALATASVVPSSLAHMPFKDLTDSATFASSTVTWKELASSASGGSVTRSKDVGDLTLDLRGMPVEEAGRLSTITAHLDVGTLRIKTDTNQRVTVKTDVDMGTIESRVSRAWTVNGKQMGTDDENLPAYDVAGKAVPAYRESHGGLNVASTLTSPSSEDGRPAITINASVDTGTINVEESRGTVFWYGDNEESVWIVSSWYDEKGNVHEGTLPVPGMSHQAIKAEDAEACIRTAHGSVNEDNRSEDVGWGNLSGLTSAERTAYDSCVQKILSGQSTAQSSASPASSGTATPAPSQAPPKQPATATPADAG</sequence>
<dbReference type="GeneID" id="64257324"/>
<feature type="compositionally biased region" description="Low complexity" evidence="6">
    <location>
        <begin position="686"/>
        <end position="695"/>
    </location>
</feature>
<comment type="subcellular location">
    <subcellularLocation>
        <location evidence="1">Cell membrane</location>
        <topology evidence="1">Single-pass membrane protein</topology>
    </subcellularLocation>
</comment>
<dbReference type="EMBL" id="MSRR01000006">
    <property type="protein sequence ID" value="OMG37757.1"/>
    <property type="molecule type" value="Genomic_DNA"/>
</dbReference>